<evidence type="ECO:0000313" key="4">
    <source>
        <dbReference type="EMBL" id="RXW12735.1"/>
    </source>
</evidence>
<evidence type="ECO:0000313" key="5">
    <source>
        <dbReference type="Proteomes" id="UP000290288"/>
    </source>
</evidence>
<feature type="transmembrane region" description="Helical" evidence="2">
    <location>
        <begin position="143"/>
        <end position="166"/>
    </location>
</feature>
<dbReference type="SUPFAM" id="SSF48371">
    <property type="entry name" value="ARM repeat"/>
    <property type="match status" value="2"/>
</dbReference>
<feature type="compositionally biased region" description="Gly residues" evidence="1">
    <location>
        <begin position="31"/>
        <end position="44"/>
    </location>
</feature>
<dbReference type="Pfam" id="PF20153">
    <property type="entry name" value="DUF6535"/>
    <property type="match status" value="1"/>
</dbReference>
<evidence type="ECO:0000256" key="1">
    <source>
        <dbReference type="SAM" id="MobiDB-lite"/>
    </source>
</evidence>
<dbReference type="OrthoDB" id="3219854at2759"/>
<keyword evidence="2" id="KW-1133">Transmembrane helix</keyword>
<proteinExistence type="predicted"/>
<dbReference type="EMBL" id="SDEE01001138">
    <property type="protein sequence ID" value="RXW12735.1"/>
    <property type="molecule type" value="Genomic_DNA"/>
</dbReference>
<feature type="transmembrane region" description="Helical" evidence="2">
    <location>
        <begin position="232"/>
        <end position="254"/>
    </location>
</feature>
<dbReference type="Proteomes" id="UP000290288">
    <property type="component" value="Unassembled WGS sequence"/>
</dbReference>
<gene>
    <name evidence="4" type="ORF">EST38_g13119</name>
</gene>
<dbReference type="Gene3D" id="1.25.10.10">
    <property type="entry name" value="Leucine-rich Repeat Variant"/>
    <property type="match status" value="3"/>
</dbReference>
<comment type="caution">
    <text evidence="4">The sequence shown here is derived from an EMBL/GenBank/DDBJ whole genome shotgun (WGS) entry which is preliminary data.</text>
</comment>
<dbReference type="STRING" id="2316362.A0A4Q2D3I5"/>
<dbReference type="InterPro" id="IPR011989">
    <property type="entry name" value="ARM-like"/>
</dbReference>
<organism evidence="4 5">
    <name type="scientific">Candolleomyces aberdarensis</name>
    <dbReference type="NCBI Taxonomy" id="2316362"/>
    <lineage>
        <taxon>Eukaryota</taxon>
        <taxon>Fungi</taxon>
        <taxon>Dikarya</taxon>
        <taxon>Basidiomycota</taxon>
        <taxon>Agaricomycotina</taxon>
        <taxon>Agaricomycetes</taxon>
        <taxon>Agaricomycetidae</taxon>
        <taxon>Agaricales</taxon>
        <taxon>Agaricineae</taxon>
        <taxon>Psathyrellaceae</taxon>
        <taxon>Candolleomyces</taxon>
    </lineage>
</organism>
<name>A0A4Q2D3I5_9AGAR</name>
<evidence type="ECO:0000256" key="2">
    <source>
        <dbReference type="SAM" id="Phobius"/>
    </source>
</evidence>
<accession>A0A4Q2D3I5</accession>
<feature type="compositionally biased region" description="Polar residues" evidence="1">
    <location>
        <begin position="1"/>
        <end position="23"/>
    </location>
</feature>
<keyword evidence="2" id="KW-0812">Transmembrane</keyword>
<protein>
    <recommendedName>
        <fullName evidence="3">DUF6535 domain-containing protein</fullName>
    </recommendedName>
</protein>
<dbReference type="InterPro" id="IPR016024">
    <property type="entry name" value="ARM-type_fold"/>
</dbReference>
<reference evidence="4 5" key="1">
    <citation type="submission" date="2019-01" db="EMBL/GenBank/DDBJ databases">
        <title>Draft genome sequence of Psathyrella aberdarensis IHI B618.</title>
        <authorList>
            <person name="Buettner E."/>
            <person name="Kellner H."/>
        </authorList>
    </citation>
    <scope>NUCLEOTIDE SEQUENCE [LARGE SCALE GENOMIC DNA]</scope>
    <source>
        <strain evidence="4 5">IHI B618</strain>
    </source>
</reference>
<feature type="transmembrane region" description="Helical" evidence="2">
    <location>
        <begin position="198"/>
        <end position="220"/>
    </location>
</feature>
<feature type="region of interest" description="Disordered" evidence="1">
    <location>
        <begin position="1"/>
        <end position="48"/>
    </location>
</feature>
<keyword evidence="5" id="KW-1185">Reference proteome</keyword>
<feature type="transmembrane region" description="Helical" evidence="2">
    <location>
        <begin position="84"/>
        <end position="101"/>
    </location>
</feature>
<sequence length="1952" mass="217833">MLGTYSTATQHSVIDVNPDSNQGLDDRGGRGAHGSHGGGNGGGEQTAKGGLEFRSDARIWHLYLEDAEREAKERVELWKTSLDSLLIFAGLFGAIVSSFLIDARQDLQEDSEQILLSKILNTTQQKSITDEVRIPVSQKWIAGLWLMSLVITLFSAVMGVLAKAWLAKFVPVTSGREAKDAYDRHKLDKEAKFWHLEVVITLVPSLVQVAAFLFLGGLIVQSRTDDQTLGHVLLGFCISGCAIYIIMTVLPLFFPSSPFNTPLTEVFPRLGKILIALLPGLGKMLGALPRFGQRLKVLFTRTRPSNSDSTDLNEELAEILHTKLIQSSKPTHVDEAATEIAHPTFARKWIRHFCRTDSPSHLLERFKICASTRTSDAAHRNEILCSYLLTFLRFVSVLQEKLVAIPEGSAIENVDLDLGDYRDLLDALQTSLKYGYPLHRWNALPESPRQLSFSLRTQIVCLLEALPEQYSAPELGFQPNEMLDRLWELALQNIQSTHRLHFMLAACRGLLQGNTSVKTTSLYILSLCLAKVGCTASAAGRTSEWAGNIQKTERDSVEALALKLLRQLYTATTTELQNMATEALNKIPSLTPGPENGATHPSPSQGILETLVSAALDHAKLPIDPLKMLSQVPDLKPELFDLSSIKKISDMTVFKADKAKEDGLQVLTNLVASSQERLRTVTDALRASVESGFKSRKTQERMRTVAFVRAIWINRNSSFYPLLDEVIPTLVEVALNADSTDVRQPALRLAKDMWELKGSFAPLIRGAVPTALNNGLDHAESKKRHRVLTDLSQHLKDDRSNVASKRPHYAFAWEDNVDLARDIFPVVFEKIVTIAIHDDSNLVREQGICLLKELGRNYHVNGSLRVDTPSLLEAATGPSGRRIRVVFVLETFIGQLDLTHVDLFKKIIEWAGVDEDNDVRRSSIRLISAICKERNLTPEMLEAVKSAIILVQDKVLNEGDSNVRALWVQFLDDMEKRVPFKFPEIVPIFAKLYVEMESDTNLLKMAHENLLLVENDPEYIKAFESALPQDLNVSFHGSREHWSTTAKWIKLLVLLSRRATLSERVERNLERIAKDLRDEIEDKSSLGVQVEADESKYPLPPEKPWTEWIFTTGAVDYMPKSTLTLPLRRRLYKIGPGDRKTWVDILATIGAFYPFGFKDVPNILFQMAMHDPDPGVQSECLQRLCQLSEHILLRVSPDVTQTLIRDTVDHFDDFVKSTNQRVRISHMQLLSAFKLHYSENLELLEQVLNKLSNTALSDSDDDYRFEAVKTFSSLTELDDGGQDRSYHEKRHQFVDPMVKEHCFGAGAEDKTERVRRLWVKLATQIRDTTKLTKIFDAAVKDSSSIVQSEGMGALQRLLIEAEFREPLAKGLGEVFVSSLRAPKHTDRAVTVLATVTAPPKPEKTKGSEERHQLWVRMILLLSRNVEFQALPQLIETVIKEKTSDAAFESQNTLCSLFQNVELHDPIDNVLPKVIESALKLNVGPIVRLAAINLFGKIIGCVPDYGESQSRYEAFFLGCNSDSQIMSRLADIVIKDGDGDMRIAALQALKLACPLIRFRDANKVAFCKIIETLLKEQGNKKHHSNARSALDSLVRFGDITSLSISQVLRAVLIDGGQDLQNSAGRTLFDNFAAFAIAMSPTTATITVAGKAVVERLIERLPILDETATIVVQTLTPMLRSASLFARATAVELLLKLYTTHGHPNPGIFEPAILEIIALSLDEKDDVGEIRITAIQLLVALSSGPTSLESVGRQGGPKSCTAVNTSVLEQITPLATKFMALLQIDRLRPCVVRLLSLMSLDPTARQTITLRIASVALDPENPAGVAHVELLSRLISDGRLHEMATDYLMLFLAPPLLTRPQLAPYKLEILTALWCRYASARHVLSLPTNDDELVEMGEDRGDRDNTRQTLLDWFTLALFGRHVIRHEADIWKERCEGYLRQSANGIGGQAASLY</sequence>
<keyword evidence="2" id="KW-0472">Membrane</keyword>
<evidence type="ECO:0000259" key="3">
    <source>
        <dbReference type="Pfam" id="PF20153"/>
    </source>
</evidence>
<dbReference type="InterPro" id="IPR045338">
    <property type="entry name" value="DUF6535"/>
</dbReference>
<feature type="domain" description="DUF6535" evidence="3">
    <location>
        <begin position="60"/>
        <end position="221"/>
    </location>
</feature>